<comment type="cofactor">
    <cofactor evidence="1">
        <name>heme</name>
        <dbReference type="ChEBI" id="CHEBI:30413"/>
    </cofactor>
</comment>
<dbReference type="Gene3D" id="1.10.630.10">
    <property type="entry name" value="Cytochrome P450"/>
    <property type="match status" value="1"/>
</dbReference>
<name>A0ABY6V0H8_BIOOC</name>
<reference evidence="7 8" key="1">
    <citation type="submission" date="2019-06" db="EMBL/GenBank/DDBJ databases">
        <authorList>
            <person name="Broberg M."/>
        </authorList>
    </citation>
    <scope>NUCLEOTIDE SEQUENCE [LARGE SCALE GENOMIC DNA]</scope>
</reference>
<evidence type="ECO:0000256" key="5">
    <source>
        <dbReference type="ARBA" id="ARBA00023004"/>
    </source>
</evidence>
<dbReference type="InterPro" id="IPR036396">
    <property type="entry name" value="Cyt_P450_sf"/>
</dbReference>
<keyword evidence="8" id="KW-1185">Reference proteome</keyword>
<dbReference type="PRINTS" id="PR00463">
    <property type="entry name" value="EP450I"/>
</dbReference>
<keyword evidence="4 6" id="KW-0479">Metal-binding</keyword>
<evidence type="ECO:0000256" key="6">
    <source>
        <dbReference type="RuleBase" id="RU000461"/>
    </source>
</evidence>
<accession>A0ABY6V0H8</accession>
<dbReference type="PANTHER" id="PTHR24305:SF210">
    <property type="entry name" value="CYTOCHROME P450 MONOOXYGENASE ASQL-RELATED"/>
    <property type="match status" value="1"/>
</dbReference>
<protein>
    <submittedName>
        <fullName evidence="7">Uncharacterized protein</fullName>
    </submittedName>
</protein>
<dbReference type="EMBL" id="CABFNS010000937">
    <property type="protein sequence ID" value="VUC37234.1"/>
    <property type="molecule type" value="Genomic_DNA"/>
</dbReference>
<evidence type="ECO:0000256" key="1">
    <source>
        <dbReference type="ARBA" id="ARBA00001971"/>
    </source>
</evidence>
<sequence>AVVSQLVPAIKCLYYHPLSKYPGPKLAAVTSFVALYWTFKGRLHEWTAEQHRIYGPVVRLRPNELSFIDQSAWKEIYSFRQGQKQMPKILRTKPVNGRPNLMSATDEDHARQRKLLAHAFSDQALRSQESILRSYADLLVEKLNEVSGRGDTDVDIQEWLTFATFDIIGDLSFGKPFGNLENGKATGWVGTFKHGIKQGVLFSAFRSIWSPFWDRFWTRQLGPYVQAKRHQQGRYAAAAVNERLERKTERPDFISYCLRGSEGGKSLPREELASMFTIVALAGCESPATALSGTLYYLMNNPGPYRKLKEEVRAVEKDEDLTLARISRMEYLKAVIDESMRLYPPVPAAMDRVVPGDGAMIAGHWIPAGTWVGICQYAANRSDKHFAEPLVFAPERYLESRDAKFQGDARGVVQPFSLGPRNCIGQNLARAEIRLILAKLTWHFDLELSSVGTDWLREQKAYGLWDKDPLLIRIHSARA</sequence>
<dbReference type="Pfam" id="PF00067">
    <property type="entry name" value="p450"/>
    <property type="match status" value="1"/>
</dbReference>
<dbReference type="PROSITE" id="PS00086">
    <property type="entry name" value="CYTOCHROME_P450"/>
    <property type="match status" value="1"/>
</dbReference>
<dbReference type="PRINTS" id="PR00385">
    <property type="entry name" value="P450"/>
</dbReference>
<keyword evidence="3 6" id="KW-0349">Heme</keyword>
<gene>
    <name evidence="7" type="ORF">CLO192961_LOCUS466304</name>
</gene>
<evidence type="ECO:0000256" key="4">
    <source>
        <dbReference type="ARBA" id="ARBA00022723"/>
    </source>
</evidence>
<evidence type="ECO:0000256" key="2">
    <source>
        <dbReference type="ARBA" id="ARBA00010617"/>
    </source>
</evidence>
<proteinExistence type="inferred from homology"/>
<dbReference type="InterPro" id="IPR001128">
    <property type="entry name" value="Cyt_P450"/>
</dbReference>
<dbReference type="InterPro" id="IPR017972">
    <property type="entry name" value="Cyt_P450_CS"/>
</dbReference>
<comment type="similarity">
    <text evidence="2 6">Belongs to the cytochrome P450 family.</text>
</comment>
<dbReference type="CDD" id="cd11058">
    <property type="entry name" value="CYP60B-like"/>
    <property type="match status" value="1"/>
</dbReference>
<dbReference type="PANTHER" id="PTHR24305">
    <property type="entry name" value="CYTOCHROME P450"/>
    <property type="match status" value="1"/>
</dbReference>
<keyword evidence="5 6" id="KW-0408">Iron</keyword>
<dbReference type="SUPFAM" id="SSF48264">
    <property type="entry name" value="Cytochrome P450"/>
    <property type="match status" value="1"/>
</dbReference>
<keyword evidence="6" id="KW-0503">Monooxygenase</keyword>
<dbReference type="Proteomes" id="UP000766486">
    <property type="component" value="Unassembled WGS sequence"/>
</dbReference>
<keyword evidence="6" id="KW-0560">Oxidoreductase</keyword>
<comment type="caution">
    <text evidence="7">The sequence shown here is derived from an EMBL/GenBank/DDBJ whole genome shotgun (WGS) entry which is preliminary data.</text>
</comment>
<feature type="non-terminal residue" evidence="7">
    <location>
        <position position="1"/>
    </location>
</feature>
<dbReference type="InterPro" id="IPR050121">
    <property type="entry name" value="Cytochrome_P450_monoxygenase"/>
</dbReference>
<evidence type="ECO:0000256" key="3">
    <source>
        <dbReference type="ARBA" id="ARBA00022617"/>
    </source>
</evidence>
<evidence type="ECO:0000313" key="7">
    <source>
        <dbReference type="EMBL" id="VUC37234.1"/>
    </source>
</evidence>
<dbReference type="InterPro" id="IPR002401">
    <property type="entry name" value="Cyt_P450_E_grp-I"/>
</dbReference>
<evidence type="ECO:0000313" key="8">
    <source>
        <dbReference type="Proteomes" id="UP000766486"/>
    </source>
</evidence>
<organism evidence="7 8">
    <name type="scientific">Bionectria ochroleuca</name>
    <name type="common">Gliocladium roseum</name>
    <dbReference type="NCBI Taxonomy" id="29856"/>
    <lineage>
        <taxon>Eukaryota</taxon>
        <taxon>Fungi</taxon>
        <taxon>Dikarya</taxon>
        <taxon>Ascomycota</taxon>
        <taxon>Pezizomycotina</taxon>
        <taxon>Sordariomycetes</taxon>
        <taxon>Hypocreomycetidae</taxon>
        <taxon>Hypocreales</taxon>
        <taxon>Bionectriaceae</taxon>
        <taxon>Clonostachys</taxon>
    </lineage>
</organism>